<gene>
    <name evidence="1" type="ORF">NTHI1209_01300</name>
</gene>
<evidence type="ECO:0000313" key="1">
    <source>
        <dbReference type="EMBL" id="KIS35692.1"/>
    </source>
</evidence>
<dbReference type="Proteomes" id="UP000050700">
    <property type="component" value="Unassembled WGS sequence"/>
</dbReference>
<evidence type="ECO:0000313" key="2">
    <source>
        <dbReference type="Proteomes" id="UP000050700"/>
    </source>
</evidence>
<organism evidence="1 2">
    <name type="scientific">Haemophilus influenzae</name>
    <dbReference type="NCBI Taxonomy" id="727"/>
    <lineage>
        <taxon>Bacteria</taxon>
        <taxon>Pseudomonadati</taxon>
        <taxon>Pseudomonadota</taxon>
        <taxon>Gammaproteobacteria</taxon>
        <taxon>Pasteurellales</taxon>
        <taxon>Pasteurellaceae</taxon>
        <taxon>Haemophilus</taxon>
    </lineage>
</organism>
<accession>A0A158SXU8</accession>
<reference evidence="1 2" key="1">
    <citation type="submission" date="2014-05" db="EMBL/GenBank/DDBJ databases">
        <title>Methylome analysis of the phasevarions of Haemophilus influenzae.</title>
        <authorList>
            <person name="Atack J.M."/>
            <person name="Fox K.L."/>
            <person name="Power P.M."/>
            <person name="Clark T."/>
            <person name="Jurcisek J."/>
            <person name="Korlach J."/>
            <person name="Bakaletz L.O."/>
            <person name="Jennings M.P."/>
        </authorList>
    </citation>
    <scope>NUCLEOTIDE SEQUENCE [LARGE SCALE GENOMIC DNA]</scope>
    <source>
        <strain evidence="1 2">1209</strain>
    </source>
</reference>
<comment type="caution">
    <text evidence="1">The sequence shown here is derived from an EMBL/GenBank/DDBJ whole genome shotgun (WGS) entry which is preliminary data.</text>
</comment>
<dbReference type="AlphaFoldDB" id="A0A158SXU8"/>
<protein>
    <submittedName>
        <fullName evidence="1">Uncharacterized protein</fullName>
    </submittedName>
</protein>
<proteinExistence type="predicted"/>
<sequence length="46" mass="5911">MIFNVSFLFIIRYLCLVYYLRNRYLHELWERLIDTTIFLLAYEIRY</sequence>
<name>A0A158SXU8_HAEIF</name>
<dbReference type="EMBL" id="JMQP01000002">
    <property type="protein sequence ID" value="KIS35692.1"/>
    <property type="molecule type" value="Genomic_DNA"/>
</dbReference>